<gene>
    <name evidence="5" type="ORF">GCM10009836_58330</name>
</gene>
<feature type="domain" description="Gfo/Idh/MocA-like oxidoreductase N-terminal" evidence="3">
    <location>
        <begin position="18"/>
        <end position="131"/>
    </location>
</feature>
<name>A0ABN2NHY4_9PSEU</name>
<organism evidence="5 6">
    <name type="scientific">Pseudonocardia ailaonensis</name>
    <dbReference type="NCBI Taxonomy" id="367279"/>
    <lineage>
        <taxon>Bacteria</taxon>
        <taxon>Bacillati</taxon>
        <taxon>Actinomycetota</taxon>
        <taxon>Actinomycetes</taxon>
        <taxon>Pseudonocardiales</taxon>
        <taxon>Pseudonocardiaceae</taxon>
        <taxon>Pseudonocardia</taxon>
    </lineage>
</organism>
<keyword evidence="6" id="KW-1185">Reference proteome</keyword>
<dbReference type="SUPFAM" id="SSF55347">
    <property type="entry name" value="Glyceraldehyde-3-phosphate dehydrogenase-like, C-terminal domain"/>
    <property type="match status" value="1"/>
</dbReference>
<dbReference type="Gene3D" id="3.40.50.720">
    <property type="entry name" value="NAD(P)-binding Rossmann-like Domain"/>
    <property type="match status" value="1"/>
</dbReference>
<dbReference type="Pfam" id="PF22725">
    <property type="entry name" value="GFO_IDH_MocA_C3"/>
    <property type="match status" value="1"/>
</dbReference>
<evidence type="ECO:0000256" key="1">
    <source>
        <dbReference type="ARBA" id="ARBA00010928"/>
    </source>
</evidence>
<dbReference type="InterPro" id="IPR050984">
    <property type="entry name" value="Gfo/Idh/MocA_domain"/>
</dbReference>
<protein>
    <submittedName>
        <fullName evidence="5">Gfo/Idh/MocA family oxidoreductase</fullName>
    </submittedName>
</protein>
<dbReference type="Proteomes" id="UP001500449">
    <property type="component" value="Unassembled WGS sequence"/>
</dbReference>
<dbReference type="EMBL" id="BAAAQK010000024">
    <property type="protein sequence ID" value="GAA1870057.1"/>
    <property type="molecule type" value="Genomic_DNA"/>
</dbReference>
<dbReference type="InterPro" id="IPR000683">
    <property type="entry name" value="Gfo/Idh/MocA-like_OxRdtase_N"/>
</dbReference>
<accession>A0ABN2NHY4</accession>
<dbReference type="PANTHER" id="PTHR22604:SF105">
    <property type="entry name" value="TRANS-1,2-DIHYDROBENZENE-1,2-DIOL DEHYDROGENASE"/>
    <property type="match status" value="1"/>
</dbReference>
<keyword evidence="2" id="KW-0560">Oxidoreductase</keyword>
<proteinExistence type="inferred from homology"/>
<dbReference type="InterPro" id="IPR055170">
    <property type="entry name" value="GFO_IDH_MocA-like_dom"/>
</dbReference>
<dbReference type="Gene3D" id="3.30.360.10">
    <property type="entry name" value="Dihydrodipicolinate Reductase, domain 2"/>
    <property type="match status" value="1"/>
</dbReference>
<comment type="similarity">
    <text evidence="1">Belongs to the Gfo/Idh/MocA family.</text>
</comment>
<sequence>MSSLPAPRTPDPRSAPALRWGILGTGWIAGKFVDTVARNTTQRIVAVGSRSQDSADRFAKEHGIDRAHASYDALVADPEVDVVYVATPHTAHRDDAIRALEAGKHVLVEKPLALDAAQGAEIAAAARAKGLFAAEALWTFFLPRYDVVRQALPRIGAIRSVQAEYGEGFEPGHRIFRADLAGGPLLDLGTYPLSFVTWLLGEPATVLATAQPHPAGVHGQLAAILTDAEGNEGIVHTSIHGFTPTVATVVGTEGVLTLPGPFPQPGPVVLETGGETHVWDEPRTGHEGLFFEAAEVARAVADGRTETPLRTLDDSLVTLRAIDAVRARAGIRFPHDGGS</sequence>
<comment type="caution">
    <text evidence="5">The sequence shown here is derived from an EMBL/GenBank/DDBJ whole genome shotgun (WGS) entry which is preliminary data.</text>
</comment>
<evidence type="ECO:0000259" key="3">
    <source>
        <dbReference type="Pfam" id="PF01408"/>
    </source>
</evidence>
<reference evidence="5 6" key="1">
    <citation type="journal article" date="2019" name="Int. J. Syst. Evol. Microbiol.">
        <title>The Global Catalogue of Microorganisms (GCM) 10K type strain sequencing project: providing services to taxonomists for standard genome sequencing and annotation.</title>
        <authorList>
            <consortium name="The Broad Institute Genomics Platform"/>
            <consortium name="The Broad Institute Genome Sequencing Center for Infectious Disease"/>
            <person name="Wu L."/>
            <person name="Ma J."/>
        </authorList>
    </citation>
    <scope>NUCLEOTIDE SEQUENCE [LARGE SCALE GENOMIC DNA]</scope>
    <source>
        <strain evidence="5 6">JCM 16009</strain>
    </source>
</reference>
<dbReference type="SUPFAM" id="SSF51735">
    <property type="entry name" value="NAD(P)-binding Rossmann-fold domains"/>
    <property type="match status" value="1"/>
</dbReference>
<dbReference type="Pfam" id="PF01408">
    <property type="entry name" value="GFO_IDH_MocA"/>
    <property type="match status" value="1"/>
</dbReference>
<evidence type="ECO:0000256" key="2">
    <source>
        <dbReference type="ARBA" id="ARBA00023002"/>
    </source>
</evidence>
<dbReference type="RefSeq" id="WP_344424183.1">
    <property type="nucleotide sequence ID" value="NZ_BAAAQK010000024.1"/>
</dbReference>
<evidence type="ECO:0000313" key="5">
    <source>
        <dbReference type="EMBL" id="GAA1870057.1"/>
    </source>
</evidence>
<dbReference type="PANTHER" id="PTHR22604">
    <property type="entry name" value="OXIDOREDUCTASES"/>
    <property type="match status" value="1"/>
</dbReference>
<dbReference type="InterPro" id="IPR036291">
    <property type="entry name" value="NAD(P)-bd_dom_sf"/>
</dbReference>
<evidence type="ECO:0000313" key="6">
    <source>
        <dbReference type="Proteomes" id="UP001500449"/>
    </source>
</evidence>
<evidence type="ECO:0000259" key="4">
    <source>
        <dbReference type="Pfam" id="PF22725"/>
    </source>
</evidence>
<feature type="domain" description="GFO/IDH/MocA-like oxidoreductase" evidence="4">
    <location>
        <begin position="154"/>
        <end position="256"/>
    </location>
</feature>